<dbReference type="AlphaFoldDB" id="A0A4R4KJR0"/>
<name>A0A4R4KJR0_9BACT</name>
<dbReference type="EMBL" id="SMJU01000018">
    <property type="protein sequence ID" value="TDB60082.1"/>
    <property type="molecule type" value="Genomic_DNA"/>
</dbReference>
<dbReference type="Proteomes" id="UP000295706">
    <property type="component" value="Unassembled WGS sequence"/>
</dbReference>
<evidence type="ECO:0000313" key="2">
    <source>
        <dbReference type="EMBL" id="TDB66829.1"/>
    </source>
</evidence>
<keyword evidence="3" id="KW-1185">Reference proteome</keyword>
<gene>
    <name evidence="2" type="ORF">EZE20_06805</name>
    <name evidence="1" type="ORF">EZE20_21665</name>
</gene>
<evidence type="ECO:0008006" key="4">
    <source>
        <dbReference type="Google" id="ProtNLM"/>
    </source>
</evidence>
<organism evidence="2 3">
    <name type="scientific">Arundinibacter roseus</name>
    <dbReference type="NCBI Taxonomy" id="2070510"/>
    <lineage>
        <taxon>Bacteria</taxon>
        <taxon>Pseudomonadati</taxon>
        <taxon>Bacteroidota</taxon>
        <taxon>Cytophagia</taxon>
        <taxon>Cytophagales</taxon>
        <taxon>Spirosomataceae</taxon>
        <taxon>Arundinibacter</taxon>
    </lineage>
</organism>
<proteinExistence type="predicted"/>
<evidence type="ECO:0000313" key="1">
    <source>
        <dbReference type="EMBL" id="TDB60082.1"/>
    </source>
</evidence>
<dbReference type="RefSeq" id="WP_132115868.1">
    <property type="nucleotide sequence ID" value="NZ_SMJU01000004.1"/>
</dbReference>
<dbReference type="OrthoDB" id="929568at2"/>
<evidence type="ECO:0000313" key="3">
    <source>
        <dbReference type="Proteomes" id="UP000295706"/>
    </source>
</evidence>
<accession>A0A4R4KJR0</accession>
<comment type="caution">
    <text evidence="2">The sequence shown here is derived from an EMBL/GenBank/DDBJ whole genome shotgun (WGS) entry which is preliminary data.</text>
</comment>
<sequence length="337" mass="37729">MADSVDLSLLATTATDYARDNKDHIFSKIYSGGLAGRPGTPIKPITDYMMPVVGNDEVVLTELYIDSVLQPGAKDSFNPKNNAVKLKPRKAKVKPCKVDLLMKETTIMAMYKSYFGQIRGGKIDRTTYPFEAEVIKKVFDRLMTDLRNIALINGVRNEAGTAAVDTMDGLFFKLATEKASGGITAGQIATINAITAANGVTEIEKIIDMVPSDYFYEDLVCITPLKYKQAYERHYREQYGTSPYNAGFDKMQIEGTMIEFVVEPGMAITGATKFESPVITTRENLAWLYDDEGDQTRLEFDYDKRTRSLAYMVDFQVGMDWAISELFWMGDVAEPEE</sequence>
<protein>
    <recommendedName>
        <fullName evidence="4">Phage major capsid protein</fullName>
    </recommendedName>
</protein>
<reference evidence="2 3" key="1">
    <citation type="submission" date="2019-02" db="EMBL/GenBank/DDBJ databases">
        <title>Arundinibacter roseus gen. nov., sp. nov., a new member of the family Cytophagaceae.</title>
        <authorList>
            <person name="Szuroczki S."/>
            <person name="Khayer B."/>
            <person name="Sproer C."/>
            <person name="Toumi M."/>
            <person name="Szabo A."/>
            <person name="Felfoldi T."/>
            <person name="Schumann P."/>
            <person name="Toth E."/>
        </authorList>
    </citation>
    <scope>NUCLEOTIDE SEQUENCE [LARGE SCALE GENOMIC DNA]</scope>
    <source>
        <strain evidence="2 3">DMA-k-7a</strain>
    </source>
</reference>
<dbReference type="EMBL" id="SMJU01000004">
    <property type="protein sequence ID" value="TDB66829.1"/>
    <property type="molecule type" value="Genomic_DNA"/>
</dbReference>